<dbReference type="AlphaFoldDB" id="A0A4S3MTE4"/>
<dbReference type="RefSeq" id="WP_136394158.1">
    <property type="nucleotide sequence ID" value="NZ_SSND01000001.1"/>
</dbReference>
<proteinExistence type="predicted"/>
<accession>A0A4S3MTE4</accession>
<keyword evidence="3 6" id="KW-0812">Transmembrane</keyword>
<dbReference type="EMBL" id="SSND01000001">
    <property type="protein sequence ID" value="THD85787.1"/>
    <property type="molecule type" value="Genomic_DNA"/>
</dbReference>
<evidence type="ECO:0000256" key="2">
    <source>
        <dbReference type="ARBA" id="ARBA00022475"/>
    </source>
</evidence>
<keyword evidence="9" id="KW-1185">Reference proteome</keyword>
<evidence type="ECO:0000256" key="5">
    <source>
        <dbReference type="ARBA" id="ARBA00023136"/>
    </source>
</evidence>
<keyword evidence="4 6" id="KW-1133">Transmembrane helix</keyword>
<gene>
    <name evidence="8" type="ORF">E7811_00490</name>
</gene>
<name>A0A4S3MTE4_9RHOB</name>
<feature type="domain" description="RDD" evidence="7">
    <location>
        <begin position="24"/>
        <end position="140"/>
    </location>
</feature>
<dbReference type="InterPro" id="IPR051791">
    <property type="entry name" value="Pra-immunoreactive"/>
</dbReference>
<keyword evidence="5 6" id="KW-0472">Membrane</keyword>
<comment type="caution">
    <text evidence="8">The sequence shown here is derived from an EMBL/GenBank/DDBJ whole genome shotgun (WGS) entry which is preliminary data.</text>
</comment>
<dbReference type="OrthoDB" id="7270324at2"/>
<keyword evidence="2" id="KW-1003">Cell membrane</keyword>
<evidence type="ECO:0000313" key="9">
    <source>
        <dbReference type="Proteomes" id="UP000309450"/>
    </source>
</evidence>
<evidence type="ECO:0000259" key="7">
    <source>
        <dbReference type="Pfam" id="PF06271"/>
    </source>
</evidence>
<evidence type="ECO:0000256" key="3">
    <source>
        <dbReference type="ARBA" id="ARBA00022692"/>
    </source>
</evidence>
<dbReference type="Proteomes" id="UP000309450">
    <property type="component" value="Unassembled WGS sequence"/>
</dbReference>
<dbReference type="GO" id="GO:0005886">
    <property type="term" value="C:plasma membrane"/>
    <property type="evidence" value="ECO:0007669"/>
    <property type="project" value="UniProtKB-SubCell"/>
</dbReference>
<organism evidence="8 9">
    <name type="scientific">Aliigemmobacter aestuarii</name>
    <dbReference type="NCBI Taxonomy" id="1445661"/>
    <lineage>
        <taxon>Bacteria</taxon>
        <taxon>Pseudomonadati</taxon>
        <taxon>Pseudomonadota</taxon>
        <taxon>Alphaproteobacteria</taxon>
        <taxon>Rhodobacterales</taxon>
        <taxon>Paracoccaceae</taxon>
        <taxon>Aliigemmobacter</taxon>
    </lineage>
</organism>
<feature type="transmembrane region" description="Helical" evidence="6">
    <location>
        <begin position="28"/>
        <end position="48"/>
    </location>
</feature>
<evidence type="ECO:0000256" key="4">
    <source>
        <dbReference type="ARBA" id="ARBA00022989"/>
    </source>
</evidence>
<reference evidence="8 9" key="1">
    <citation type="submission" date="2019-04" db="EMBL/GenBank/DDBJ databases">
        <title>Draft genome sequence of Gemmobacter aestuarii sp. nov.</title>
        <authorList>
            <person name="Hameed A."/>
            <person name="Lin S.-Y."/>
            <person name="Shahina M."/>
            <person name="Lai W.-A."/>
            <person name="Young C.-C."/>
        </authorList>
    </citation>
    <scope>NUCLEOTIDE SEQUENCE [LARGE SCALE GENOMIC DNA]</scope>
    <source>
        <strain evidence="8 9">CC-PW-75</strain>
    </source>
</reference>
<evidence type="ECO:0000256" key="1">
    <source>
        <dbReference type="ARBA" id="ARBA00004651"/>
    </source>
</evidence>
<protein>
    <submittedName>
        <fullName evidence="8">RDD family protein</fullName>
    </submittedName>
</protein>
<comment type="subcellular location">
    <subcellularLocation>
        <location evidence="1">Cell membrane</location>
        <topology evidence="1">Multi-pass membrane protein</topology>
    </subcellularLocation>
</comment>
<dbReference type="PANTHER" id="PTHR36115">
    <property type="entry name" value="PROLINE-RICH ANTIGEN HOMOLOG-RELATED"/>
    <property type="match status" value="1"/>
</dbReference>
<dbReference type="Pfam" id="PF06271">
    <property type="entry name" value="RDD"/>
    <property type="match status" value="1"/>
</dbReference>
<dbReference type="PANTHER" id="PTHR36115:SF6">
    <property type="entry name" value="PROLINE-RICH ANTIGEN HOMOLOG"/>
    <property type="match status" value="1"/>
</dbReference>
<feature type="transmembrane region" description="Helical" evidence="6">
    <location>
        <begin position="53"/>
        <end position="71"/>
    </location>
</feature>
<dbReference type="InterPro" id="IPR010432">
    <property type="entry name" value="RDD"/>
</dbReference>
<sequence length="151" mass="16593">MITPVSHSALPDPHRHAEFYADTPMKRLVAWIVDTVLIAVVVLAVLLLTAFTFVFLLPLVIVAVSFVYRYVTLARGSATPGMRLMAIEFLDHRGERFGSGTAFFHTLGYVLSVAFVLPQIASIALMLTTERRQGLSDLVLGTVAVNRAARH</sequence>
<evidence type="ECO:0000256" key="6">
    <source>
        <dbReference type="SAM" id="Phobius"/>
    </source>
</evidence>
<evidence type="ECO:0000313" key="8">
    <source>
        <dbReference type="EMBL" id="THD85787.1"/>
    </source>
</evidence>
<feature type="transmembrane region" description="Helical" evidence="6">
    <location>
        <begin position="107"/>
        <end position="127"/>
    </location>
</feature>